<evidence type="ECO:0000313" key="2">
    <source>
        <dbReference type="EMBL" id="KSW12846.1"/>
    </source>
</evidence>
<gene>
    <name evidence="2" type="ORF">APY09_00305</name>
</gene>
<dbReference type="SMART" id="SM00028">
    <property type="entry name" value="TPR"/>
    <property type="match status" value="1"/>
</dbReference>
<comment type="caution">
    <text evidence="2">The sequence shown here is derived from an EMBL/GenBank/DDBJ whole genome shotgun (WGS) entry which is preliminary data.</text>
</comment>
<protein>
    <submittedName>
        <fullName evidence="2">Uncharacterized protein</fullName>
    </submittedName>
</protein>
<accession>A0A0V8RXS7</accession>
<dbReference type="SUPFAM" id="SSF48452">
    <property type="entry name" value="TPR-like"/>
    <property type="match status" value="1"/>
</dbReference>
<sequence length="272" mass="31423">MESRESLINQIALLHEEKEHQKIIALIEGQPPAAMDYELTSLLARAYINYAQPYMDSFQEHIKHAVELLRSVEAEGMADPQWYYRIGTALYWQDEEESAMTYLEQCLAMDPTHEDAPQVIEECKRALERRTVVRPLDMRALIDFFERNDYRYDVEDNRLRTGFTNGYYVFSVIDDGADLSMWGGIREDVSMELRPRLIQACNDWNAATKWPKVYVATLDDGTQRVCAEQFVSSRYGMTDAQVSINIDRFISASESFFKEQIERIPALGGASE</sequence>
<dbReference type="PROSITE" id="PS50005">
    <property type="entry name" value="TPR"/>
    <property type="match status" value="1"/>
</dbReference>
<dbReference type="InterPro" id="IPR019660">
    <property type="entry name" value="Put_sensory_transdc_reg_YbjN"/>
</dbReference>
<dbReference type="Pfam" id="PF10722">
    <property type="entry name" value="YbjN"/>
    <property type="match status" value="1"/>
</dbReference>
<dbReference type="OrthoDB" id="3256964at2"/>
<dbReference type="Gene3D" id="1.25.40.10">
    <property type="entry name" value="Tetratricopeptide repeat domain"/>
    <property type="match status" value="1"/>
</dbReference>
<dbReference type="RefSeq" id="WP_048672179.1">
    <property type="nucleotide sequence ID" value="NZ_CP040006.1"/>
</dbReference>
<dbReference type="AlphaFoldDB" id="A0A0V8RXS7"/>
<dbReference type="Proteomes" id="UP000054686">
    <property type="component" value="Unassembled WGS sequence"/>
</dbReference>
<evidence type="ECO:0000313" key="3">
    <source>
        <dbReference type="Proteomes" id="UP000054686"/>
    </source>
</evidence>
<organism evidence="2 3">
    <name type="scientific">Schaalia odontolytica</name>
    <dbReference type="NCBI Taxonomy" id="1660"/>
    <lineage>
        <taxon>Bacteria</taxon>
        <taxon>Bacillati</taxon>
        <taxon>Actinomycetota</taxon>
        <taxon>Actinomycetes</taxon>
        <taxon>Actinomycetales</taxon>
        <taxon>Actinomycetaceae</taxon>
        <taxon>Schaalia</taxon>
    </lineage>
</organism>
<name>A0A0V8RXS7_9ACTO</name>
<dbReference type="InterPro" id="IPR019734">
    <property type="entry name" value="TPR_rpt"/>
</dbReference>
<dbReference type="EMBL" id="LLVT01000001">
    <property type="protein sequence ID" value="KSW12846.1"/>
    <property type="molecule type" value="Genomic_DNA"/>
</dbReference>
<dbReference type="InterPro" id="IPR011990">
    <property type="entry name" value="TPR-like_helical_dom_sf"/>
</dbReference>
<keyword evidence="1" id="KW-0802">TPR repeat</keyword>
<reference evidence="2 3" key="1">
    <citation type="submission" date="2015-10" db="EMBL/GenBank/DDBJ databases">
        <title>Draft Genome of Actinomyces odontolyticus subsp. actinosynbacter strain XH001.</title>
        <authorList>
            <person name="Mclean J.S."/>
            <person name="He X."/>
        </authorList>
    </citation>
    <scope>NUCLEOTIDE SEQUENCE [LARGE SCALE GENOMIC DNA]</scope>
    <source>
        <strain evidence="2 3">XH001</strain>
    </source>
</reference>
<proteinExistence type="predicted"/>
<evidence type="ECO:0000256" key="1">
    <source>
        <dbReference type="PROSITE-ProRule" id="PRU00339"/>
    </source>
</evidence>
<feature type="repeat" description="TPR" evidence="1">
    <location>
        <begin position="80"/>
        <end position="113"/>
    </location>
</feature>